<protein>
    <submittedName>
        <fullName evidence="2">Uncharacterized protein</fullName>
    </submittedName>
</protein>
<accession>A0A0C3CU65</accession>
<feature type="region of interest" description="Disordered" evidence="1">
    <location>
        <begin position="1"/>
        <end position="119"/>
    </location>
</feature>
<keyword evidence="3" id="KW-1185">Reference proteome</keyword>
<organism evidence="2 3">
    <name type="scientific">Hebeloma cylindrosporum</name>
    <dbReference type="NCBI Taxonomy" id="76867"/>
    <lineage>
        <taxon>Eukaryota</taxon>
        <taxon>Fungi</taxon>
        <taxon>Dikarya</taxon>
        <taxon>Basidiomycota</taxon>
        <taxon>Agaricomycotina</taxon>
        <taxon>Agaricomycetes</taxon>
        <taxon>Agaricomycetidae</taxon>
        <taxon>Agaricales</taxon>
        <taxon>Agaricineae</taxon>
        <taxon>Hymenogastraceae</taxon>
        <taxon>Hebeloma</taxon>
    </lineage>
</organism>
<feature type="compositionally biased region" description="Acidic residues" evidence="1">
    <location>
        <begin position="19"/>
        <end position="28"/>
    </location>
</feature>
<dbReference type="Proteomes" id="UP000053424">
    <property type="component" value="Unassembled WGS sequence"/>
</dbReference>
<evidence type="ECO:0000313" key="3">
    <source>
        <dbReference type="Proteomes" id="UP000053424"/>
    </source>
</evidence>
<reference evidence="2 3" key="1">
    <citation type="submission" date="2014-04" db="EMBL/GenBank/DDBJ databases">
        <authorList>
            <consortium name="DOE Joint Genome Institute"/>
            <person name="Kuo A."/>
            <person name="Gay G."/>
            <person name="Dore J."/>
            <person name="Kohler A."/>
            <person name="Nagy L.G."/>
            <person name="Floudas D."/>
            <person name="Copeland A."/>
            <person name="Barry K.W."/>
            <person name="Cichocki N."/>
            <person name="Veneault-Fourrey C."/>
            <person name="LaButti K."/>
            <person name="Lindquist E.A."/>
            <person name="Lipzen A."/>
            <person name="Lundell T."/>
            <person name="Morin E."/>
            <person name="Murat C."/>
            <person name="Sun H."/>
            <person name="Tunlid A."/>
            <person name="Henrissat B."/>
            <person name="Grigoriev I.V."/>
            <person name="Hibbett D.S."/>
            <person name="Martin F."/>
            <person name="Nordberg H.P."/>
            <person name="Cantor M.N."/>
            <person name="Hua S.X."/>
        </authorList>
    </citation>
    <scope>NUCLEOTIDE SEQUENCE [LARGE SCALE GENOMIC DNA]</scope>
    <source>
        <strain evidence="3">h7</strain>
    </source>
</reference>
<feature type="compositionally biased region" description="Polar residues" evidence="1">
    <location>
        <begin position="75"/>
        <end position="106"/>
    </location>
</feature>
<sequence length="119" mass="12405">MLAFHRDEASDHAAAAEVESSDASDESCDVLPAKKRKGVASAPKHGSQKNTSISSPALNVKQSRREVKDPFASPLSANKTPVASSRSHSKNAPPSNGTPSSRSSAIESAFKKATMNGNT</sequence>
<dbReference type="AlphaFoldDB" id="A0A0C3CU65"/>
<dbReference type="HOGENOM" id="CLU_2061778_0_0_1"/>
<gene>
    <name evidence="2" type="ORF">M413DRAFT_199939</name>
</gene>
<feature type="compositionally biased region" description="Basic and acidic residues" evidence="1">
    <location>
        <begin position="1"/>
        <end position="11"/>
    </location>
</feature>
<name>A0A0C3CU65_HEBCY</name>
<feature type="compositionally biased region" description="Polar residues" evidence="1">
    <location>
        <begin position="48"/>
        <end position="61"/>
    </location>
</feature>
<dbReference type="EMBL" id="KN831769">
    <property type="protein sequence ID" value="KIM47436.1"/>
    <property type="molecule type" value="Genomic_DNA"/>
</dbReference>
<reference evidence="3" key="2">
    <citation type="submission" date="2015-01" db="EMBL/GenBank/DDBJ databases">
        <title>Evolutionary Origins and Diversification of the Mycorrhizal Mutualists.</title>
        <authorList>
            <consortium name="DOE Joint Genome Institute"/>
            <consortium name="Mycorrhizal Genomics Consortium"/>
            <person name="Kohler A."/>
            <person name="Kuo A."/>
            <person name="Nagy L.G."/>
            <person name="Floudas D."/>
            <person name="Copeland A."/>
            <person name="Barry K.W."/>
            <person name="Cichocki N."/>
            <person name="Veneault-Fourrey C."/>
            <person name="LaButti K."/>
            <person name="Lindquist E.A."/>
            <person name="Lipzen A."/>
            <person name="Lundell T."/>
            <person name="Morin E."/>
            <person name="Murat C."/>
            <person name="Riley R."/>
            <person name="Ohm R."/>
            <person name="Sun H."/>
            <person name="Tunlid A."/>
            <person name="Henrissat B."/>
            <person name="Grigoriev I.V."/>
            <person name="Hibbett D.S."/>
            <person name="Martin F."/>
        </authorList>
    </citation>
    <scope>NUCLEOTIDE SEQUENCE [LARGE SCALE GENOMIC DNA]</scope>
    <source>
        <strain evidence="3">h7</strain>
    </source>
</reference>
<evidence type="ECO:0000313" key="2">
    <source>
        <dbReference type="EMBL" id="KIM47436.1"/>
    </source>
</evidence>
<evidence type="ECO:0000256" key="1">
    <source>
        <dbReference type="SAM" id="MobiDB-lite"/>
    </source>
</evidence>
<proteinExistence type="predicted"/>